<accession>A0AAN9V8U8</accession>
<reference evidence="2 3" key="1">
    <citation type="submission" date="2024-02" db="EMBL/GenBank/DDBJ databases">
        <title>De novo assembly and annotation of 12 fungi associated with fruit tree decline syndrome in Ontario, Canada.</title>
        <authorList>
            <person name="Sulman M."/>
            <person name="Ellouze W."/>
            <person name="Ilyukhin E."/>
        </authorList>
    </citation>
    <scope>NUCLEOTIDE SEQUENCE [LARGE SCALE GENOMIC DNA]</scope>
    <source>
        <strain evidence="2 3">M11/M66-122</strain>
    </source>
</reference>
<feature type="region of interest" description="Disordered" evidence="1">
    <location>
        <begin position="486"/>
        <end position="535"/>
    </location>
</feature>
<feature type="region of interest" description="Disordered" evidence="1">
    <location>
        <begin position="58"/>
        <end position="83"/>
    </location>
</feature>
<keyword evidence="3" id="KW-1185">Reference proteome</keyword>
<evidence type="ECO:0000313" key="2">
    <source>
        <dbReference type="EMBL" id="KAK7756689.1"/>
    </source>
</evidence>
<organism evidence="2 3">
    <name type="scientific">Diatrype stigma</name>
    <dbReference type="NCBI Taxonomy" id="117547"/>
    <lineage>
        <taxon>Eukaryota</taxon>
        <taxon>Fungi</taxon>
        <taxon>Dikarya</taxon>
        <taxon>Ascomycota</taxon>
        <taxon>Pezizomycotina</taxon>
        <taxon>Sordariomycetes</taxon>
        <taxon>Xylariomycetidae</taxon>
        <taxon>Xylariales</taxon>
        <taxon>Diatrypaceae</taxon>
        <taxon>Diatrype</taxon>
    </lineage>
</organism>
<protein>
    <submittedName>
        <fullName evidence="2">Uncharacterized protein</fullName>
    </submittedName>
</protein>
<evidence type="ECO:0000256" key="1">
    <source>
        <dbReference type="SAM" id="MobiDB-lite"/>
    </source>
</evidence>
<feature type="compositionally biased region" description="Acidic residues" evidence="1">
    <location>
        <begin position="122"/>
        <end position="131"/>
    </location>
</feature>
<evidence type="ECO:0000313" key="3">
    <source>
        <dbReference type="Proteomes" id="UP001320420"/>
    </source>
</evidence>
<dbReference type="AlphaFoldDB" id="A0AAN9V8U8"/>
<name>A0AAN9V8U8_9PEZI</name>
<dbReference type="EMBL" id="JAKJXP020000005">
    <property type="protein sequence ID" value="KAK7756689.1"/>
    <property type="molecule type" value="Genomic_DNA"/>
</dbReference>
<proteinExistence type="predicted"/>
<dbReference type="Proteomes" id="UP001320420">
    <property type="component" value="Unassembled WGS sequence"/>
</dbReference>
<feature type="region of interest" description="Disordered" evidence="1">
    <location>
        <begin position="122"/>
        <end position="149"/>
    </location>
</feature>
<sequence>MARHRIPRSVQIPFEASVATANHVPVGNGGDNAGLDIAAAANAAAAAVVDATMQDVEDELGAETEEEDDDEEEEDDDNDDGDSLVADVEQLTGLVQDQAENATIPGLNANIDAWGGMVLFDEDDEEPEDGQEVGNGAPNWDGSDSDSDDNHLAPQIATWRLNLTGLSQVYNLYFVAYRNQIHVSRPRSCVTNALPAVPDLILKPRPSDISFLVGGGVDRVFPHQVNHLIVGDLGEEEIILLAFDDGDVIAYYTRHIENALVQRDEDGLEKPRTVQPFFHENVGKSAWGLAVHSKSRLIAVGSNMHSVTVFIFALTDRVYQHIPGADSTELFRNLVKDESGNVLNPSGSSWAELDDEHRARKADSMERLVRQRDANWRILLETGPFGDNIPNVAFTNDVKGEADKVAAVDVRPRGWGILVLPESSFMPTEGFQESLGLPEDEIRYALGPRIGCWIDISKGIRYVKDNSTDHPWQRWDQISRFAFNPQDRRPSQPESWFDFTESRPMTPTRRDFPGVRRGHPEDFDEPLLRSPRRSRPKTVLADGSSILRTYEMDLELRSFEEGGIGIMFEHAIRQNRPPQTVLPTMGWSHERLSNLFLVPELSLVVAASLDGRVALVTLTRPKNLVSMRGLPFKRGFKLETILPTKSDEDKRLRPICPLLGVAISPVFLAGKPSKANEPPASRRYRIMLHYYDLRILSYEVSRDSATDILSILG</sequence>
<comment type="caution">
    <text evidence="2">The sequence shown here is derived from an EMBL/GenBank/DDBJ whole genome shotgun (WGS) entry which is preliminary data.</text>
</comment>
<dbReference type="InterPro" id="IPR014839">
    <property type="entry name" value="Crt10"/>
</dbReference>
<feature type="compositionally biased region" description="Acidic residues" evidence="1">
    <location>
        <begin position="58"/>
        <end position="82"/>
    </location>
</feature>
<feature type="compositionally biased region" description="Basic and acidic residues" evidence="1">
    <location>
        <begin position="508"/>
        <end position="521"/>
    </location>
</feature>
<gene>
    <name evidence="2" type="ORF">SLS62_001130</name>
</gene>
<dbReference type="Pfam" id="PF08728">
    <property type="entry name" value="CRT10"/>
    <property type="match status" value="1"/>
</dbReference>